<feature type="domain" description="Peptidase S1" evidence="9">
    <location>
        <begin position="21"/>
        <end position="247"/>
    </location>
</feature>
<evidence type="ECO:0000256" key="7">
    <source>
        <dbReference type="ARBA" id="ARBA00023157"/>
    </source>
</evidence>
<sequence>MLRMLPLLFVAQHALCFGPRIIGGDNASINDYPYQVSIHDRRQLLCGGSLISQNWVLTAAHCVSGLPPSQLKIRLGSSYNSKEGTVITEKLQVIVHPSYNENTKDYDAALIKLPQSVATSANVKPIALASSASTVQGGTKTVVTGWGYVTPGGPISDRLQSLTLPVVDQATCRKIYGNLLTNNMLCAGIMSGGKDACSVDSGGPLVYNKVQIGIVSWGWYGSCAKPQYPGVYTRVSAIRQWVKDKAQV</sequence>
<keyword evidence="2" id="KW-0645">Protease</keyword>
<dbReference type="Proteomes" id="UP001177670">
    <property type="component" value="Unassembled WGS sequence"/>
</dbReference>
<keyword evidence="3 8" id="KW-0732">Signal</keyword>
<accession>A0AA40G0V5</accession>
<dbReference type="SMART" id="SM00020">
    <property type="entry name" value="Tryp_SPc"/>
    <property type="match status" value="1"/>
</dbReference>
<dbReference type="EMBL" id="JAHYIQ010000010">
    <property type="protein sequence ID" value="KAK1128544.1"/>
    <property type="molecule type" value="Genomic_DNA"/>
</dbReference>
<dbReference type="CDD" id="cd00190">
    <property type="entry name" value="Tryp_SPc"/>
    <property type="match status" value="1"/>
</dbReference>
<keyword evidence="6" id="KW-0865">Zymogen</keyword>
<evidence type="ECO:0000313" key="10">
    <source>
        <dbReference type="EMBL" id="KAK1128544.1"/>
    </source>
</evidence>
<proteinExistence type="inferred from homology"/>
<dbReference type="PRINTS" id="PR00722">
    <property type="entry name" value="CHYMOTRYPSIN"/>
</dbReference>
<keyword evidence="7" id="KW-1015">Disulfide bond</keyword>
<evidence type="ECO:0000259" key="9">
    <source>
        <dbReference type="PROSITE" id="PS50240"/>
    </source>
</evidence>
<gene>
    <name evidence="10" type="ORF">K0M31_003002</name>
</gene>
<keyword evidence="4" id="KW-0378">Hydrolase</keyword>
<protein>
    <recommendedName>
        <fullName evidence="9">Peptidase S1 domain-containing protein</fullName>
    </recommendedName>
</protein>
<dbReference type="GO" id="GO:0004252">
    <property type="term" value="F:serine-type endopeptidase activity"/>
    <property type="evidence" value="ECO:0007669"/>
    <property type="project" value="InterPro"/>
</dbReference>
<evidence type="ECO:0000256" key="3">
    <source>
        <dbReference type="ARBA" id="ARBA00022729"/>
    </source>
</evidence>
<keyword evidence="11" id="KW-1185">Reference proteome</keyword>
<dbReference type="InterPro" id="IPR050430">
    <property type="entry name" value="Peptidase_S1"/>
</dbReference>
<organism evidence="10 11">
    <name type="scientific">Melipona bicolor</name>
    <dbReference type="NCBI Taxonomy" id="60889"/>
    <lineage>
        <taxon>Eukaryota</taxon>
        <taxon>Metazoa</taxon>
        <taxon>Ecdysozoa</taxon>
        <taxon>Arthropoda</taxon>
        <taxon>Hexapoda</taxon>
        <taxon>Insecta</taxon>
        <taxon>Pterygota</taxon>
        <taxon>Neoptera</taxon>
        <taxon>Endopterygota</taxon>
        <taxon>Hymenoptera</taxon>
        <taxon>Apocrita</taxon>
        <taxon>Aculeata</taxon>
        <taxon>Apoidea</taxon>
        <taxon>Anthophila</taxon>
        <taxon>Apidae</taxon>
        <taxon>Melipona</taxon>
    </lineage>
</organism>
<dbReference type="PANTHER" id="PTHR24276:SF91">
    <property type="entry name" value="AT26814P-RELATED"/>
    <property type="match status" value="1"/>
</dbReference>
<evidence type="ECO:0000256" key="5">
    <source>
        <dbReference type="ARBA" id="ARBA00022825"/>
    </source>
</evidence>
<dbReference type="PANTHER" id="PTHR24276">
    <property type="entry name" value="POLYSERASE-RELATED"/>
    <property type="match status" value="1"/>
</dbReference>
<reference evidence="10" key="1">
    <citation type="submission" date="2021-10" db="EMBL/GenBank/DDBJ databases">
        <title>Melipona bicolor Genome sequencing and assembly.</title>
        <authorList>
            <person name="Araujo N.S."/>
            <person name="Arias M.C."/>
        </authorList>
    </citation>
    <scope>NUCLEOTIDE SEQUENCE</scope>
    <source>
        <strain evidence="10">USP_2M_L1-L4_2017</strain>
        <tissue evidence="10">Whole body</tissue>
    </source>
</reference>
<dbReference type="PROSITE" id="PS00134">
    <property type="entry name" value="TRYPSIN_HIS"/>
    <property type="match status" value="1"/>
</dbReference>
<dbReference type="SUPFAM" id="SSF50494">
    <property type="entry name" value="Trypsin-like serine proteases"/>
    <property type="match status" value="1"/>
</dbReference>
<evidence type="ECO:0000256" key="1">
    <source>
        <dbReference type="ARBA" id="ARBA00007664"/>
    </source>
</evidence>
<name>A0AA40G0V5_9HYME</name>
<comment type="caution">
    <text evidence="10">The sequence shown here is derived from an EMBL/GenBank/DDBJ whole genome shotgun (WGS) entry which is preliminary data.</text>
</comment>
<comment type="similarity">
    <text evidence="1">Belongs to the peptidase S1 family.</text>
</comment>
<dbReference type="InterPro" id="IPR018114">
    <property type="entry name" value="TRYPSIN_HIS"/>
</dbReference>
<dbReference type="Gene3D" id="2.40.10.10">
    <property type="entry name" value="Trypsin-like serine proteases"/>
    <property type="match status" value="1"/>
</dbReference>
<dbReference type="FunFam" id="2.40.10.10:FF:000077">
    <property type="entry name" value="Predicted protein"/>
    <property type="match status" value="1"/>
</dbReference>
<feature type="chain" id="PRO_5041363309" description="Peptidase S1 domain-containing protein" evidence="8">
    <location>
        <begin position="17"/>
        <end position="248"/>
    </location>
</feature>
<feature type="signal peptide" evidence="8">
    <location>
        <begin position="1"/>
        <end position="16"/>
    </location>
</feature>
<dbReference type="InterPro" id="IPR009003">
    <property type="entry name" value="Peptidase_S1_PA"/>
</dbReference>
<dbReference type="GO" id="GO:0006508">
    <property type="term" value="P:proteolysis"/>
    <property type="evidence" value="ECO:0007669"/>
    <property type="project" value="UniProtKB-KW"/>
</dbReference>
<evidence type="ECO:0000256" key="6">
    <source>
        <dbReference type="ARBA" id="ARBA00023145"/>
    </source>
</evidence>
<dbReference type="AlphaFoldDB" id="A0AA40G0V5"/>
<dbReference type="Pfam" id="PF00089">
    <property type="entry name" value="Trypsin"/>
    <property type="match status" value="1"/>
</dbReference>
<evidence type="ECO:0000313" key="11">
    <source>
        <dbReference type="Proteomes" id="UP001177670"/>
    </source>
</evidence>
<dbReference type="InterPro" id="IPR001254">
    <property type="entry name" value="Trypsin_dom"/>
</dbReference>
<evidence type="ECO:0000256" key="8">
    <source>
        <dbReference type="SAM" id="SignalP"/>
    </source>
</evidence>
<dbReference type="InterPro" id="IPR043504">
    <property type="entry name" value="Peptidase_S1_PA_chymotrypsin"/>
</dbReference>
<evidence type="ECO:0000256" key="2">
    <source>
        <dbReference type="ARBA" id="ARBA00022670"/>
    </source>
</evidence>
<dbReference type="PROSITE" id="PS50240">
    <property type="entry name" value="TRYPSIN_DOM"/>
    <property type="match status" value="1"/>
</dbReference>
<dbReference type="InterPro" id="IPR001314">
    <property type="entry name" value="Peptidase_S1A"/>
</dbReference>
<evidence type="ECO:0000256" key="4">
    <source>
        <dbReference type="ARBA" id="ARBA00022801"/>
    </source>
</evidence>
<keyword evidence="5" id="KW-0720">Serine protease</keyword>